<dbReference type="InterPro" id="IPR045063">
    <property type="entry name" value="Dynamin_N"/>
</dbReference>
<evidence type="ECO:0000256" key="2">
    <source>
        <dbReference type="ARBA" id="ARBA00023134"/>
    </source>
</evidence>
<dbReference type="PROSITE" id="PS51388">
    <property type="entry name" value="GED"/>
    <property type="match status" value="1"/>
</dbReference>
<dbReference type="GO" id="GO:0000266">
    <property type="term" value="P:mitochondrial fission"/>
    <property type="evidence" value="ECO:0007669"/>
    <property type="project" value="TreeGrafter"/>
</dbReference>
<dbReference type="SMART" id="SM00053">
    <property type="entry name" value="DYNc"/>
    <property type="match status" value="1"/>
</dbReference>
<dbReference type="GO" id="GO:0005525">
    <property type="term" value="F:GTP binding"/>
    <property type="evidence" value="ECO:0007669"/>
    <property type="project" value="UniProtKB-KW"/>
</dbReference>
<dbReference type="GO" id="GO:0005874">
    <property type="term" value="C:microtubule"/>
    <property type="evidence" value="ECO:0007669"/>
    <property type="project" value="TreeGrafter"/>
</dbReference>
<dbReference type="InterPro" id="IPR001401">
    <property type="entry name" value="Dynamin_GTPase"/>
</dbReference>
<dbReference type="AlphaFoldDB" id="A0A6A5S9Q0"/>
<dbReference type="GO" id="GO:0016020">
    <property type="term" value="C:membrane"/>
    <property type="evidence" value="ECO:0007669"/>
    <property type="project" value="TreeGrafter"/>
</dbReference>
<dbReference type="EMBL" id="ML976145">
    <property type="protein sequence ID" value="KAF1937295.1"/>
    <property type="molecule type" value="Genomic_DNA"/>
</dbReference>
<keyword evidence="6" id="KW-1185">Reference proteome</keyword>
<dbReference type="InterPro" id="IPR019762">
    <property type="entry name" value="Dynamin_GTPase_CS"/>
</dbReference>
<dbReference type="OrthoDB" id="415706at2759"/>
<sequence>MSSHTPPEQHGFAEPLMLEKIDSLFACGVGELVSLPQIVVVGDQSSGKSSVLEGLIKKPLPRDSGLCTRFATQIIFRRAAREQVVISIIPDQHASTEHSNQVKGWGRTISSLDSDTFKEIMQEAHEEMGLSSNKNDGILKPTFSNDVLRLEISGPDQEHLSVIDVPGIFKSTTEGVTTKADIQLVRNMILELAAEADVHGDRTLGVLTKPDLVDRGAESGVVDLVEGRARQMKLGWHIIRNPGQKDLQDMSMDRGALEAAFFRSSAPWSSIEKGKVGIDSLRLRIKEVLSSLVKKEFPKQTAYLIGLATKFQRLVSLSVNATHGADDAFEASPGLCIAPAVMSRMKIFSDEMAKYGENYSFNSNDGNIAPVFVEDTNEETDEETDKETDEETFDIRKEDDPEELVDILHPQESLYYPLHGKTKDWLLQVFKGNQGFELGTFNASILATVMKKQSSKWEDISMGFVSDAIVLVHRFITSALISVCDDRNVRDGLVDKLSDELTQRYQNAIASAGFLLKVEKSNTPMTMNHYFNDNLQRSRQEEAVAHVEKNAFHNGSHGLVVRLEHASQPARSMSNEEHVVQDIHDILKSYYKVCRKTFVDSICRQSVIHYLLECDESPLALFSPMFVSHLSADALEEIAGEAPGLKRSRAQLTKEVASLAKAVRILTRI</sequence>
<dbReference type="SUPFAM" id="SSF52540">
    <property type="entry name" value="P-loop containing nucleoside triphosphate hydrolases"/>
    <property type="match status" value="1"/>
</dbReference>
<dbReference type="PRINTS" id="PR00195">
    <property type="entry name" value="DYNAMIN"/>
</dbReference>
<gene>
    <name evidence="5" type="ORF">EJ02DRAFT_477161</name>
</gene>
<evidence type="ECO:0000259" key="4">
    <source>
        <dbReference type="PROSITE" id="PS51388"/>
    </source>
</evidence>
<evidence type="ECO:0000256" key="1">
    <source>
        <dbReference type="ARBA" id="ARBA00022741"/>
    </source>
</evidence>
<dbReference type="CDD" id="cd08771">
    <property type="entry name" value="DLP_1"/>
    <property type="match status" value="1"/>
</dbReference>
<dbReference type="GO" id="GO:0006897">
    <property type="term" value="P:endocytosis"/>
    <property type="evidence" value="ECO:0007669"/>
    <property type="project" value="TreeGrafter"/>
</dbReference>
<dbReference type="InterPro" id="IPR022812">
    <property type="entry name" value="Dynamin"/>
</dbReference>
<dbReference type="PROSITE" id="PS00410">
    <property type="entry name" value="G_DYNAMIN_1"/>
    <property type="match status" value="1"/>
</dbReference>
<protein>
    <submittedName>
        <fullName evidence="5">Dynamin GTPase</fullName>
    </submittedName>
</protein>
<dbReference type="GO" id="GO:0008017">
    <property type="term" value="F:microtubule binding"/>
    <property type="evidence" value="ECO:0007669"/>
    <property type="project" value="TreeGrafter"/>
</dbReference>
<dbReference type="PANTHER" id="PTHR11566:SF215">
    <property type="entry name" value="DYNAMIN GTPASE"/>
    <property type="match status" value="1"/>
</dbReference>
<dbReference type="PANTHER" id="PTHR11566">
    <property type="entry name" value="DYNAMIN"/>
    <property type="match status" value="1"/>
</dbReference>
<name>A0A6A5S9Q0_9PLEO</name>
<evidence type="ECO:0000256" key="3">
    <source>
        <dbReference type="RuleBase" id="RU003932"/>
    </source>
</evidence>
<comment type="similarity">
    <text evidence="3">Belongs to the TRAFAC class dynamin-like GTPase superfamily. Dynamin/Fzo/YdjA family.</text>
</comment>
<accession>A0A6A5S9Q0</accession>
<dbReference type="GO" id="GO:0048312">
    <property type="term" value="P:intracellular distribution of mitochondria"/>
    <property type="evidence" value="ECO:0007669"/>
    <property type="project" value="TreeGrafter"/>
</dbReference>
<keyword evidence="1 3" id="KW-0547">Nucleotide-binding</keyword>
<proteinExistence type="inferred from homology"/>
<dbReference type="Pfam" id="PF01031">
    <property type="entry name" value="Dynamin_M"/>
    <property type="match status" value="1"/>
</dbReference>
<dbReference type="Pfam" id="PF02212">
    <property type="entry name" value="GED"/>
    <property type="match status" value="1"/>
</dbReference>
<dbReference type="InterPro" id="IPR000375">
    <property type="entry name" value="Dynamin_stalk"/>
</dbReference>
<reference evidence="5" key="1">
    <citation type="journal article" date="2020" name="Stud. Mycol.">
        <title>101 Dothideomycetes genomes: a test case for predicting lifestyles and emergence of pathogens.</title>
        <authorList>
            <person name="Haridas S."/>
            <person name="Albert R."/>
            <person name="Binder M."/>
            <person name="Bloem J."/>
            <person name="Labutti K."/>
            <person name="Salamov A."/>
            <person name="Andreopoulos B."/>
            <person name="Baker S."/>
            <person name="Barry K."/>
            <person name="Bills G."/>
            <person name="Bluhm B."/>
            <person name="Cannon C."/>
            <person name="Castanera R."/>
            <person name="Culley D."/>
            <person name="Daum C."/>
            <person name="Ezra D."/>
            <person name="Gonzalez J."/>
            <person name="Henrissat B."/>
            <person name="Kuo A."/>
            <person name="Liang C."/>
            <person name="Lipzen A."/>
            <person name="Lutzoni F."/>
            <person name="Magnuson J."/>
            <person name="Mondo S."/>
            <person name="Nolan M."/>
            <person name="Ohm R."/>
            <person name="Pangilinan J."/>
            <person name="Park H.-J."/>
            <person name="Ramirez L."/>
            <person name="Alfaro M."/>
            <person name="Sun H."/>
            <person name="Tritt A."/>
            <person name="Yoshinaga Y."/>
            <person name="Zwiers L.-H."/>
            <person name="Turgeon B."/>
            <person name="Goodwin S."/>
            <person name="Spatafora J."/>
            <person name="Crous P."/>
            <person name="Grigoriev I."/>
        </authorList>
    </citation>
    <scope>NUCLEOTIDE SEQUENCE</scope>
    <source>
        <strain evidence="5">CBS 161.51</strain>
    </source>
</reference>
<dbReference type="Pfam" id="PF00350">
    <property type="entry name" value="Dynamin_N"/>
    <property type="match status" value="1"/>
</dbReference>
<organism evidence="5 6">
    <name type="scientific">Clathrospora elynae</name>
    <dbReference type="NCBI Taxonomy" id="706981"/>
    <lineage>
        <taxon>Eukaryota</taxon>
        <taxon>Fungi</taxon>
        <taxon>Dikarya</taxon>
        <taxon>Ascomycota</taxon>
        <taxon>Pezizomycotina</taxon>
        <taxon>Dothideomycetes</taxon>
        <taxon>Pleosporomycetidae</taxon>
        <taxon>Pleosporales</taxon>
        <taxon>Diademaceae</taxon>
        <taxon>Clathrospora</taxon>
    </lineage>
</organism>
<dbReference type="GO" id="GO:0016559">
    <property type="term" value="P:peroxisome fission"/>
    <property type="evidence" value="ECO:0007669"/>
    <property type="project" value="TreeGrafter"/>
</dbReference>
<keyword evidence="2 3" id="KW-0342">GTP-binding</keyword>
<dbReference type="Proteomes" id="UP000800038">
    <property type="component" value="Unassembled WGS sequence"/>
</dbReference>
<evidence type="ECO:0000313" key="5">
    <source>
        <dbReference type="EMBL" id="KAF1937295.1"/>
    </source>
</evidence>
<evidence type="ECO:0000313" key="6">
    <source>
        <dbReference type="Proteomes" id="UP000800038"/>
    </source>
</evidence>
<feature type="domain" description="GED" evidence="4">
    <location>
        <begin position="580"/>
        <end position="669"/>
    </location>
</feature>
<dbReference type="Gene3D" id="3.40.50.300">
    <property type="entry name" value="P-loop containing nucleotide triphosphate hydrolases"/>
    <property type="match status" value="1"/>
</dbReference>
<dbReference type="InterPro" id="IPR003130">
    <property type="entry name" value="GED"/>
</dbReference>
<dbReference type="Gene3D" id="1.20.120.1240">
    <property type="entry name" value="Dynamin, middle domain"/>
    <property type="match status" value="1"/>
</dbReference>
<dbReference type="InterPro" id="IPR020850">
    <property type="entry name" value="GED_dom"/>
</dbReference>
<dbReference type="GO" id="GO:0005739">
    <property type="term" value="C:mitochondrion"/>
    <property type="evidence" value="ECO:0007669"/>
    <property type="project" value="TreeGrafter"/>
</dbReference>
<dbReference type="GO" id="GO:0003924">
    <property type="term" value="F:GTPase activity"/>
    <property type="evidence" value="ECO:0007669"/>
    <property type="project" value="InterPro"/>
</dbReference>
<dbReference type="InterPro" id="IPR027417">
    <property type="entry name" value="P-loop_NTPase"/>
</dbReference>